<gene>
    <name evidence="1" type="primary">hpcD_2</name>
    <name evidence="1" type="ORF">PH7735_03945</name>
</gene>
<dbReference type="STRING" id="1715693.PH7735_03945"/>
<dbReference type="Pfam" id="PF02962">
    <property type="entry name" value="CHMI"/>
    <property type="match status" value="1"/>
</dbReference>
<dbReference type="RefSeq" id="WP_058313099.1">
    <property type="nucleotide sequence ID" value="NZ_CYTW01000007.1"/>
</dbReference>
<dbReference type="AlphaFoldDB" id="A0A0P1IIH1"/>
<proteinExistence type="predicted"/>
<dbReference type="Proteomes" id="UP000051870">
    <property type="component" value="Unassembled WGS sequence"/>
</dbReference>
<dbReference type="EMBL" id="CYTW01000007">
    <property type="protein sequence ID" value="CUK14650.1"/>
    <property type="molecule type" value="Genomic_DNA"/>
</dbReference>
<dbReference type="GO" id="GO:0008704">
    <property type="term" value="F:5-carboxymethyl-2-hydroxymuconate delta-isomerase activity"/>
    <property type="evidence" value="ECO:0007669"/>
    <property type="project" value="UniProtKB-EC"/>
</dbReference>
<evidence type="ECO:0000313" key="2">
    <source>
        <dbReference type="Proteomes" id="UP000051870"/>
    </source>
</evidence>
<dbReference type="GeneID" id="83882912"/>
<organism evidence="1 2">
    <name type="scientific">Shimia thalassica</name>
    <dbReference type="NCBI Taxonomy" id="1715693"/>
    <lineage>
        <taxon>Bacteria</taxon>
        <taxon>Pseudomonadati</taxon>
        <taxon>Pseudomonadota</taxon>
        <taxon>Alphaproteobacteria</taxon>
        <taxon>Rhodobacterales</taxon>
        <taxon>Roseobacteraceae</taxon>
    </lineage>
</organism>
<dbReference type="EC" id="5.3.3.10" evidence="1"/>
<dbReference type="PANTHER" id="PTHR37950">
    <property type="entry name" value="4-HYDROXYPHENYLACETATE CATABOLISM PROTEIN"/>
    <property type="match status" value="1"/>
</dbReference>
<keyword evidence="2" id="KW-1185">Reference proteome</keyword>
<accession>A0A0P1IIH1</accession>
<name>A0A0P1IIH1_9RHOB</name>
<sequence length="115" mass="12413">MPHLILEHSSELSESHDITALMDAVFDLASAHPVFAAAPAAVKVRSIACTNVRSGLTPETFAHLTVKMLSGRSTEAKAGLAEDLLRLLHTHLTGVGSLSVEPVDMEREVYRKRAL</sequence>
<evidence type="ECO:0000313" key="1">
    <source>
        <dbReference type="EMBL" id="CUK14650.1"/>
    </source>
</evidence>
<protein>
    <submittedName>
        <fullName evidence="1">5-carboxymethyl-2-hydroxymuconate Delta-isomerase</fullName>
        <ecNumber evidence="1">5.3.3.10</ecNumber>
    </submittedName>
</protein>
<reference evidence="2" key="1">
    <citation type="submission" date="2015-09" db="EMBL/GenBank/DDBJ databases">
        <authorList>
            <person name="Rodrigo-Torres Lidia"/>
            <person name="Arahal R.David."/>
        </authorList>
    </citation>
    <scope>NUCLEOTIDE SEQUENCE [LARGE SCALE GENOMIC DNA]</scope>
    <source>
        <strain evidence="2">CECT 7735</strain>
    </source>
</reference>
<dbReference type="SUPFAM" id="SSF55331">
    <property type="entry name" value="Tautomerase/MIF"/>
    <property type="match status" value="1"/>
</dbReference>
<dbReference type="Gene3D" id="3.30.429.10">
    <property type="entry name" value="Macrophage Migration Inhibitory Factor"/>
    <property type="match status" value="1"/>
</dbReference>
<dbReference type="PANTHER" id="PTHR37950:SF1">
    <property type="entry name" value="4-HYDROXYPHENYLACETATE CATABOLISM PROTEIN"/>
    <property type="match status" value="1"/>
</dbReference>
<dbReference type="InterPro" id="IPR014347">
    <property type="entry name" value="Tautomerase/MIF_sf"/>
</dbReference>
<keyword evidence="1" id="KW-0413">Isomerase</keyword>
<dbReference type="InterPro" id="IPR004220">
    <property type="entry name" value="5-COMe_2-OHmuconate_Isoase"/>
</dbReference>